<dbReference type="GO" id="GO:0016197">
    <property type="term" value="P:endosomal transport"/>
    <property type="evidence" value="ECO:0007669"/>
    <property type="project" value="TreeGrafter"/>
</dbReference>
<dbReference type="Pfam" id="PF06320">
    <property type="entry name" value="GCN5L1"/>
    <property type="match status" value="1"/>
</dbReference>
<dbReference type="PANTHER" id="PTHR13073:SF0">
    <property type="entry name" value="BIOGENESIS OF LYSOSOME-RELATED ORGANELLES COMPLEX 1 SUBUNIT 1"/>
    <property type="match status" value="1"/>
</dbReference>
<dbReference type="STRING" id="2769.R7QBT4"/>
<keyword evidence="4" id="KW-1185">Reference proteome</keyword>
<dbReference type="PANTHER" id="PTHR13073">
    <property type="entry name" value="BLOC-1 COMPLEX SUBUNIT 1"/>
    <property type="match status" value="1"/>
</dbReference>
<dbReference type="GO" id="GO:0031083">
    <property type="term" value="C:BLOC-1 complex"/>
    <property type="evidence" value="ECO:0007669"/>
    <property type="project" value="InterPro"/>
</dbReference>
<evidence type="ECO:0000256" key="2">
    <source>
        <dbReference type="ARBA" id="ARBA00019577"/>
    </source>
</evidence>
<sequence length="120" mass="13700">MLAVHLKEAEKAKQKLRPQLLQGERNVIRAAEKYSDILLTTINEDVSCAYVAQRQIELELRNVERLLVANANQNAQWMTLLDRLTRELKELGDVSNWLEHLEAAATEINEISKSLHVSPV</sequence>
<evidence type="ECO:0000313" key="4">
    <source>
        <dbReference type="Proteomes" id="UP000012073"/>
    </source>
</evidence>
<dbReference type="InterPro" id="IPR009395">
    <property type="entry name" value="BLOC1S1"/>
</dbReference>
<dbReference type="KEGG" id="ccp:CHC_T00003909001"/>
<accession>R7QBT4</accession>
<name>R7QBT4_CHOCR</name>
<dbReference type="OrthoDB" id="20018at2759"/>
<protein>
    <recommendedName>
        <fullName evidence="2">Biogenesis of lysosome-related organelles complex 1 subunit 1</fullName>
    </recommendedName>
</protein>
<gene>
    <name evidence="3" type="ORF">CHC_T00003909001</name>
</gene>
<dbReference type="PhylomeDB" id="R7QBT4"/>
<organism evidence="3 4">
    <name type="scientific">Chondrus crispus</name>
    <name type="common">Carrageen Irish moss</name>
    <name type="synonym">Polymorpha crispa</name>
    <dbReference type="NCBI Taxonomy" id="2769"/>
    <lineage>
        <taxon>Eukaryota</taxon>
        <taxon>Rhodophyta</taxon>
        <taxon>Florideophyceae</taxon>
        <taxon>Rhodymeniophycidae</taxon>
        <taxon>Gigartinales</taxon>
        <taxon>Gigartinaceae</taxon>
        <taxon>Chondrus</taxon>
    </lineage>
</organism>
<dbReference type="AlphaFoldDB" id="R7QBT4"/>
<reference evidence="4" key="1">
    <citation type="journal article" date="2013" name="Proc. Natl. Acad. Sci. U.S.A.">
        <title>Genome structure and metabolic features in the red seaweed Chondrus crispus shed light on evolution of the Archaeplastida.</title>
        <authorList>
            <person name="Collen J."/>
            <person name="Porcel B."/>
            <person name="Carre W."/>
            <person name="Ball S.G."/>
            <person name="Chaparro C."/>
            <person name="Tonon T."/>
            <person name="Barbeyron T."/>
            <person name="Michel G."/>
            <person name="Noel B."/>
            <person name="Valentin K."/>
            <person name="Elias M."/>
            <person name="Artiguenave F."/>
            <person name="Arun A."/>
            <person name="Aury J.M."/>
            <person name="Barbosa-Neto J.F."/>
            <person name="Bothwell J.H."/>
            <person name="Bouget F.Y."/>
            <person name="Brillet L."/>
            <person name="Cabello-Hurtado F."/>
            <person name="Capella-Gutierrez S."/>
            <person name="Charrier B."/>
            <person name="Cladiere L."/>
            <person name="Cock J.M."/>
            <person name="Coelho S.M."/>
            <person name="Colleoni C."/>
            <person name="Czjzek M."/>
            <person name="Da Silva C."/>
            <person name="Delage L."/>
            <person name="Denoeud F."/>
            <person name="Deschamps P."/>
            <person name="Dittami S.M."/>
            <person name="Gabaldon T."/>
            <person name="Gachon C.M."/>
            <person name="Groisillier A."/>
            <person name="Herve C."/>
            <person name="Jabbari K."/>
            <person name="Katinka M."/>
            <person name="Kloareg B."/>
            <person name="Kowalczyk N."/>
            <person name="Labadie K."/>
            <person name="Leblanc C."/>
            <person name="Lopez P.J."/>
            <person name="McLachlan D.H."/>
            <person name="Meslet-Cladiere L."/>
            <person name="Moustafa A."/>
            <person name="Nehr Z."/>
            <person name="Nyvall Collen P."/>
            <person name="Panaud O."/>
            <person name="Partensky F."/>
            <person name="Poulain J."/>
            <person name="Rensing S.A."/>
            <person name="Rousvoal S."/>
            <person name="Samson G."/>
            <person name="Symeonidi A."/>
            <person name="Weissenbach J."/>
            <person name="Zambounis A."/>
            <person name="Wincker P."/>
            <person name="Boyen C."/>
        </authorList>
    </citation>
    <scope>NUCLEOTIDE SEQUENCE [LARGE SCALE GENOMIC DNA]</scope>
    <source>
        <strain evidence="4">cv. Stackhouse</strain>
    </source>
</reference>
<dbReference type="RefSeq" id="XP_005715072.1">
    <property type="nucleotide sequence ID" value="XM_005715015.1"/>
</dbReference>
<evidence type="ECO:0000313" key="3">
    <source>
        <dbReference type="EMBL" id="CDF35253.1"/>
    </source>
</evidence>
<comment type="similarity">
    <text evidence="1">Belongs to the BLOC1S1 family.</text>
</comment>
<dbReference type="GeneID" id="17322788"/>
<dbReference type="Gramene" id="CDF35253">
    <property type="protein sequence ID" value="CDF35253"/>
    <property type="gene ID" value="CHC_T00003909001"/>
</dbReference>
<dbReference type="EMBL" id="HG001726">
    <property type="protein sequence ID" value="CDF35253.1"/>
    <property type="molecule type" value="Genomic_DNA"/>
</dbReference>
<evidence type="ECO:0000256" key="1">
    <source>
        <dbReference type="ARBA" id="ARBA00007133"/>
    </source>
</evidence>
<dbReference type="Proteomes" id="UP000012073">
    <property type="component" value="Unassembled WGS sequence"/>
</dbReference>
<proteinExistence type="inferred from homology"/>